<dbReference type="GO" id="GO:0004519">
    <property type="term" value="F:endonuclease activity"/>
    <property type="evidence" value="ECO:0007669"/>
    <property type="project" value="UniProtKB-KW"/>
</dbReference>
<proteinExistence type="predicted"/>
<feature type="domain" description="Endonuclease/exonuclease/phosphatase" evidence="1">
    <location>
        <begin position="8"/>
        <end position="285"/>
    </location>
</feature>
<comment type="caution">
    <text evidence="2">The sequence shown here is derived from an EMBL/GenBank/DDBJ whole genome shotgun (WGS) entry which is preliminary data.</text>
</comment>
<accession>A0A927D4A0</accession>
<protein>
    <submittedName>
        <fullName evidence="2">Endonuclease/exonuclease/phosphatase family protein</fullName>
    </submittedName>
</protein>
<evidence type="ECO:0000259" key="1">
    <source>
        <dbReference type="Pfam" id="PF03372"/>
    </source>
</evidence>
<dbReference type="InterPro" id="IPR005135">
    <property type="entry name" value="Endo/exonuclease/phosphatase"/>
</dbReference>
<keyword evidence="3" id="KW-1185">Reference proteome</keyword>
<name>A0A927D4A0_9RHOB</name>
<keyword evidence="2" id="KW-0378">Hydrolase</keyword>
<organism evidence="2 3">
    <name type="scientific">Sulfitobacter aestuariivivens</name>
    <dbReference type="NCBI Taxonomy" id="2766981"/>
    <lineage>
        <taxon>Bacteria</taxon>
        <taxon>Pseudomonadati</taxon>
        <taxon>Pseudomonadota</taxon>
        <taxon>Alphaproteobacteria</taxon>
        <taxon>Rhodobacterales</taxon>
        <taxon>Roseobacteraceae</taxon>
        <taxon>Sulfitobacter</taxon>
    </lineage>
</organism>
<gene>
    <name evidence="2" type="ORF">H9Q16_13225</name>
</gene>
<dbReference type="EMBL" id="JACTAG010000002">
    <property type="protein sequence ID" value="MBD3664890.1"/>
    <property type="molecule type" value="Genomic_DNA"/>
</dbReference>
<evidence type="ECO:0000313" key="3">
    <source>
        <dbReference type="Proteomes" id="UP000635142"/>
    </source>
</evidence>
<dbReference type="Proteomes" id="UP000635142">
    <property type="component" value="Unassembled WGS sequence"/>
</dbReference>
<reference evidence="2" key="1">
    <citation type="submission" date="2020-08" db="EMBL/GenBank/DDBJ databases">
        <title>Sulfitobacter aestuariivivens sp. nov., isolated from a tidal flat.</title>
        <authorList>
            <person name="Park S."/>
            <person name="Yoon J.-H."/>
        </authorList>
    </citation>
    <scope>NUCLEOTIDE SEQUENCE</scope>
    <source>
        <strain evidence="2">TSTF-M16</strain>
    </source>
</reference>
<dbReference type="Pfam" id="PF03372">
    <property type="entry name" value="Exo_endo_phos"/>
    <property type="match status" value="1"/>
</dbReference>
<dbReference type="Gene3D" id="3.60.10.10">
    <property type="entry name" value="Endonuclease/exonuclease/phosphatase"/>
    <property type="match status" value="1"/>
</dbReference>
<evidence type="ECO:0000313" key="2">
    <source>
        <dbReference type="EMBL" id="MBD3664890.1"/>
    </source>
</evidence>
<dbReference type="InterPro" id="IPR036691">
    <property type="entry name" value="Endo/exonu/phosph_ase_sf"/>
</dbReference>
<keyword evidence="2" id="KW-0540">Nuclease</keyword>
<sequence>MLRDILNGDDPQVRAVINTIVSASPDIITLQGIDYDFEGRALNALADALGKAGAPYPHRFAAPPNAGRMTDLDLDQNGKTGEARDAQGYGRFFGQGAMALLSRHPILAEDLQDFTPLLWRDLPNNLYPMKEGAPWGGAQAHAIQRLSSHGHWVVPIDHATFGPLHILTFHATPPVFDGPEDRNGRRNHDEAAFWSQFMDGAFGTAPESRFILMADANADPGRGESRSGAINGLLGDPRLHDPLPDIPTVVWDGPGEMRVDYVLPSVDWQVTDAAVLPADPVASRHRLVWVDLTR</sequence>
<dbReference type="AlphaFoldDB" id="A0A927D4A0"/>
<dbReference type="SUPFAM" id="SSF56219">
    <property type="entry name" value="DNase I-like"/>
    <property type="match status" value="1"/>
</dbReference>
<keyword evidence="2" id="KW-0255">Endonuclease</keyword>